<gene>
    <name evidence="1" type="ORF">FBF48_10430</name>
</gene>
<reference evidence="1 2" key="1">
    <citation type="submission" date="2019-06" db="EMBL/GenBank/DDBJ databases">
        <title>Genome Announcement To Ensure Probiotic Safety of Streptococcus salivarius UBSS01.</title>
        <authorList>
            <person name="Sulthana A."/>
            <person name="Lakshmi S.G."/>
            <person name="Madempudi R.S."/>
        </authorList>
    </citation>
    <scope>NUCLEOTIDE SEQUENCE [LARGE SCALE GENOMIC DNA]</scope>
    <source>
        <strain evidence="1 2">UBSS01</strain>
    </source>
</reference>
<dbReference type="EMBL" id="VDCW01000028">
    <property type="protein sequence ID" value="TNF65640.1"/>
    <property type="molecule type" value="Genomic_DNA"/>
</dbReference>
<accession>A0AAX2UZW6</accession>
<sequence>MTTPNTTFNRLNPEDRKARILKAGVELAQKSGGLMTLQRLHVAHRAQCSPNLVNHYLGSRDDMIAAIIKEGIRLGNLDIIGQAVIAGHKAAKRLTADIKQKAISHTAGI</sequence>
<dbReference type="Proteomes" id="UP000308186">
    <property type="component" value="Unassembled WGS sequence"/>
</dbReference>
<comment type="caution">
    <text evidence="1">The sequence shown here is derived from an EMBL/GenBank/DDBJ whole genome shotgun (WGS) entry which is preliminary data.</text>
</comment>
<dbReference type="InterPro" id="IPR009057">
    <property type="entry name" value="Homeodomain-like_sf"/>
</dbReference>
<dbReference type="RefSeq" id="WP_139724907.1">
    <property type="nucleotide sequence ID" value="NZ_VDCW01000028.1"/>
</dbReference>
<protein>
    <recommendedName>
        <fullName evidence="3">TetR family transcriptional regulator</fullName>
    </recommendedName>
</protein>
<evidence type="ECO:0000313" key="1">
    <source>
        <dbReference type="EMBL" id="TNF65640.1"/>
    </source>
</evidence>
<dbReference type="Gene3D" id="1.10.357.10">
    <property type="entry name" value="Tetracycline Repressor, domain 2"/>
    <property type="match status" value="1"/>
</dbReference>
<dbReference type="SUPFAM" id="SSF46689">
    <property type="entry name" value="Homeodomain-like"/>
    <property type="match status" value="1"/>
</dbReference>
<organism evidence="1 2">
    <name type="scientific">Streptococcus salivarius</name>
    <dbReference type="NCBI Taxonomy" id="1304"/>
    <lineage>
        <taxon>Bacteria</taxon>
        <taxon>Bacillati</taxon>
        <taxon>Bacillota</taxon>
        <taxon>Bacilli</taxon>
        <taxon>Lactobacillales</taxon>
        <taxon>Streptococcaceae</taxon>
        <taxon>Streptococcus</taxon>
    </lineage>
</organism>
<name>A0AAX2UZW6_STRSL</name>
<proteinExistence type="predicted"/>
<dbReference type="AlphaFoldDB" id="A0AAX2UZW6"/>
<evidence type="ECO:0008006" key="3">
    <source>
        <dbReference type="Google" id="ProtNLM"/>
    </source>
</evidence>
<evidence type="ECO:0000313" key="2">
    <source>
        <dbReference type="Proteomes" id="UP000308186"/>
    </source>
</evidence>